<dbReference type="AlphaFoldDB" id="A0A9D2IZC4"/>
<proteinExistence type="predicted"/>
<dbReference type="Pfam" id="PF12670">
    <property type="entry name" value="DUF3792"/>
    <property type="match status" value="1"/>
</dbReference>
<gene>
    <name evidence="2" type="ORF">H9813_04530</name>
</gene>
<reference evidence="2" key="1">
    <citation type="journal article" date="2021" name="PeerJ">
        <title>Extensive microbial diversity within the chicken gut microbiome revealed by metagenomics and culture.</title>
        <authorList>
            <person name="Gilroy R."/>
            <person name="Ravi A."/>
            <person name="Getino M."/>
            <person name="Pursley I."/>
            <person name="Horton D.L."/>
            <person name="Alikhan N.F."/>
            <person name="Baker D."/>
            <person name="Gharbi K."/>
            <person name="Hall N."/>
            <person name="Watson M."/>
            <person name="Adriaenssens E.M."/>
            <person name="Foster-Nyarko E."/>
            <person name="Jarju S."/>
            <person name="Secka A."/>
            <person name="Antonio M."/>
            <person name="Oren A."/>
            <person name="Chaudhuri R.R."/>
            <person name="La Ragione R."/>
            <person name="Hildebrand F."/>
            <person name="Pallen M.J."/>
        </authorList>
    </citation>
    <scope>NUCLEOTIDE SEQUENCE</scope>
    <source>
        <strain evidence="2">ChiGjej4B4-18154</strain>
    </source>
</reference>
<evidence type="ECO:0000313" key="3">
    <source>
        <dbReference type="Proteomes" id="UP000824035"/>
    </source>
</evidence>
<keyword evidence="1" id="KW-1133">Transmembrane helix</keyword>
<feature type="transmembrane region" description="Helical" evidence="1">
    <location>
        <begin position="52"/>
        <end position="75"/>
    </location>
</feature>
<feature type="transmembrane region" description="Helical" evidence="1">
    <location>
        <begin position="23"/>
        <end position="46"/>
    </location>
</feature>
<feature type="transmembrane region" description="Helical" evidence="1">
    <location>
        <begin position="82"/>
        <end position="103"/>
    </location>
</feature>
<sequence>MPKQPKSNRKPGQSAGAGPLKKILVAGVAGVAVTFLVLLLCSWLYTKTQLPLWAAVPMATCAVCIGCFVCGLALARSFKKNGLFCGLCTGVVFYLLYLVAALLNGQLDFTAMAGIKLVCYILSGCFGGYLGILLCERKRTRRPA</sequence>
<reference evidence="2" key="2">
    <citation type="submission" date="2021-04" db="EMBL/GenBank/DDBJ databases">
        <authorList>
            <person name="Gilroy R."/>
        </authorList>
    </citation>
    <scope>NUCLEOTIDE SEQUENCE</scope>
    <source>
        <strain evidence="2">ChiGjej4B4-18154</strain>
    </source>
</reference>
<evidence type="ECO:0000313" key="2">
    <source>
        <dbReference type="EMBL" id="HIZ30487.1"/>
    </source>
</evidence>
<dbReference type="EMBL" id="DXBV01000042">
    <property type="protein sequence ID" value="HIZ30487.1"/>
    <property type="molecule type" value="Genomic_DNA"/>
</dbReference>
<dbReference type="NCBIfam" id="TIGR04086">
    <property type="entry name" value="TIGR04086_membr"/>
    <property type="match status" value="1"/>
</dbReference>
<organism evidence="2 3">
    <name type="scientific">Candidatus Allofournierella merdipullorum</name>
    <dbReference type="NCBI Taxonomy" id="2838595"/>
    <lineage>
        <taxon>Bacteria</taxon>
        <taxon>Bacillati</taxon>
        <taxon>Bacillota</taxon>
        <taxon>Clostridia</taxon>
        <taxon>Eubacteriales</taxon>
        <taxon>Oscillospiraceae</taxon>
        <taxon>Allofournierella</taxon>
    </lineage>
</organism>
<keyword evidence="1" id="KW-0812">Transmembrane</keyword>
<comment type="caution">
    <text evidence="2">The sequence shown here is derived from an EMBL/GenBank/DDBJ whole genome shotgun (WGS) entry which is preliminary data.</text>
</comment>
<dbReference type="InterPro" id="IPR023804">
    <property type="entry name" value="DUF3792_TM"/>
</dbReference>
<protein>
    <submittedName>
        <fullName evidence="2">TIGR04086 family membrane protein</fullName>
    </submittedName>
</protein>
<name>A0A9D2IZC4_9FIRM</name>
<keyword evidence="1" id="KW-0472">Membrane</keyword>
<feature type="transmembrane region" description="Helical" evidence="1">
    <location>
        <begin position="109"/>
        <end position="135"/>
    </location>
</feature>
<accession>A0A9D2IZC4</accession>
<evidence type="ECO:0000256" key="1">
    <source>
        <dbReference type="SAM" id="Phobius"/>
    </source>
</evidence>
<dbReference type="Proteomes" id="UP000824035">
    <property type="component" value="Unassembled WGS sequence"/>
</dbReference>